<dbReference type="InterPro" id="IPR012312">
    <property type="entry name" value="Hemerythrin-like"/>
</dbReference>
<feature type="compositionally biased region" description="Low complexity" evidence="2">
    <location>
        <begin position="749"/>
        <end position="763"/>
    </location>
</feature>
<feature type="domain" description="CTCHY-type" evidence="4">
    <location>
        <begin position="927"/>
        <end position="989"/>
    </location>
</feature>
<dbReference type="PANTHER" id="PTHR21319:SF0">
    <property type="entry name" value="AND RING FINGER DOMAIN PROTEIN, PUTATIVE (AFU_ORTHOLOGUE AFUA_1G08900)-RELATED"/>
    <property type="match status" value="1"/>
</dbReference>
<evidence type="ECO:0000313" key="6">
    <source>
        <dbReference type="Proteomes" id="UP000729402"/>
    </source>
</evidence>
<dbReference type="PANTHER" id="PTHR21319">
    <property type="entry name" value="RING FINGER AND CHY ZINC FINGER DOMAIN-CONTAINING PROTEIN 1"/>
    <property type="match status" value="1"/>
</dbReference>
<dbReference type="GO" id="GO:0008270">
    <property type="term" value="F:zinc ion binding"/>
    <property type="evidence" value="ECO:0007669"/>
    <property type="project" value="UniProtKB-KW"/>
</dbReference>
<reference evidence="5" key="2">
    <citation type="submission" date="2021-02" db="EMBL/GenBank/DDBJ databases">
        <authorList>
            <person name="Kimball J.A."/>
            <person name="Haas M.W."/>
            <person name="Macchietto M."/>
            <person name="Kono T."/>
            <person name="Duquette J."/>
            <person name="Shao M."/>
        </authorList>
    </citation>
    <scope>NUCLEOTIDE SEQUENCE</scope>
    <source>
        <tissue evidence="5">Fresh leaf tissue</tissue>
    </source>
</reference>
<reference evidence="5" key="1">
    <citation type="journal article" date="2021" name="bioRxiv">
        <title>Whole Genome Assembly and Annotation of Northern Wild Rice, Zizania palustris L., Supports a Whole Genome Duplication in the Zizania Genus.</title>
        <authorList>
            <person name="Haas M."/>
            <person name="Kono T."/>
            <person name="Macchietto M."/>
            <person name="Millas R."/>
            <person name="McGilp L."/>
            <person name="Shao M."/>
            <person name="Duquette J."/>
            <person name="Hirsch C.N."/>
            <person name="Kimball J."/>
        </authorList>
    </citation>
    <scope>NUCLEOTIDE SEQUENCE</scope>
    <source>
        <tissue evidence="5">Fresh leaf tissue</tissue>
    </source>
</reference>
<sequence length="1085" mass="123163">MATPTPMAGEGTLAAVMPLSPSTPSAAAAEAPMLIFLYFHKAIRAELEGLHGAAVRLATERAGDVGALAERCRFFVNIYKHHCHAEDAVIFPALDIRVKNVAGTYSLEHKGENDLFSQLLALLQLDIQNDDGLRRELASCTGAIQTCITQHMSKEEEQVFPLLTKKFSYEEQADLVWQFLCNIPVNMMAEFLPWLSASSSSDGHKDIRSCLYKIVPDEKLLQQVVFAWIEGKAMGKVTQSSVGSNLVASCDCKDPSSIDQADNHICTHEESQVRNKKYAESIDGQVDRHPIDEILYWHNAIRKELNDITEETRRMQQSGDFSDISDFNARLQFIEDVCIFHSIAEDQVVFPAVDRAKSTALDFYSELCSHADQIMETIEKHFHNEETKVLPQARMLFSPEKQRELLYKSLCVMPLRLLERVLPWLVSKLSDDEASSFLENVRLAASSSEMALVTLFSGWACKSRSEDKSNSGEYLCLTSGEMRPGKRGNYAESVPGANGSDVSQTTDTEARPCSISRPIDTIFKFHKAIRKDLEYLDVESGKLIDGDETCLRQFIGRFRLLWGLHRAHSNAEDEIVFPALESRETLHNVSHSYTLDHKQEEQLFADISAVLAEFSQLHDRLTHPHTEVSEAEKNYFHPSDEIDWTIKYNELATKLQGMCKSIRVALTNHVHREELELWPLFDEHFSVEEQDKLVGRIIGSTGAEVLQSMLPWVTSALTQEEQNKMLDTWKQATKNTMFGEWLNEWWKGAPTSSDSSAEASSAPEDSHLQDKIDQNDQMFKPGWKDIFRMNQNELEAEVRKVSRDPTLDPRRKAYLIQNLMTSHWIAAQQKLPEPRSEECSEDAGIPGCVPSYRDQEKQIFGCEHYKRNCKLVAACCNKLFTCRFCHDKISDHMMERKATQEMMCMVCLKVQPVGSNCQTPSCNGLSMAKYYCNICKFFDDERTVYHCPFCNLCRLGKARQLELFRVATSCIRLAFRHTHVVTTHVLSAANPWAIWQCTLVCLMPCWLLKSFLRNTVIGARIYFVTIAKEKGDLDFTGCTINAAPVVLIIPELSRLIQIVRHQTSPSPPKAKLYSIYYTPNRYNIS</sequence>
<feature type="domain" description="CHY-type" evidence="3">
    <location>
        <begin position="855"/>
        <end position="924"/>
    </location>
</feature>
<dbReference type="AlphaFoldDB" id="A0A8J5SDY3"/>
<dbReference type="GO" id="GO:0006511">
    <property type="term" value="P:ubiquitin-dependent protein catabolic process"/>
    <property type="evidence" value="ECO:0007669"/>
    <property type="project" value="TreeGrafter"/>
</dbReference>
<protein>
    <submittedName>
        <fullName evidence="5">Uncharacterized protein</fullName>
    </submittedName>
</protein>
<organism evidence="5 6">
    <name type="scientific">Zizania palustris</name>
    <name type="common">Northern wild rice</name>
    <dbReference type="NCBI Taxonomy" id="103762"/>
    <lineage>
        <taxon>Eukaryota</taxon>
        <taxon>Viridiplantae</taxon>
        <taxon>Streptophyta</taxon>
        <taxon>Embryophyta</taxon>
        <taxon>Tracheophyta</taxon>
        <taxon>Spermatophyta</taxon>
        <taxon>Magnoliopsida</taxon>
        <taxon>Liliopsida</taxon>
        <taxon>Poales</taxon>
        <taxon>Poaceae</taxon>
        <taxon>BOP clade</taxon>
        <taxon>Oryzoideae</taxon>
        <taxon>Oryzeae</taxon>
        <taxon>Zizaniinae</taxon>
        <taxon>Zizania</taxon>
    </lineage>
</organism>
<dbReference type="InterPro" id="IPR008913">
    <property type="entry name" value="Znf_CHY"/>
</dbReference>
<dbReference type="Pfam" id="PF01814">
    <property type="entry name" value="Hemerythrin"/>
    <property type="match status" value="2"/>
</dbReference>
<gene>
    <name evidence="5" type="ORF">GUJ93_ZPchr0001g32743</name>
</gene>
<keyword evidence="1" id="KW-0863">Zinc-finger</keyword>
<keyword evidence="1" id="KW-0862">Zinc</keyword>
<evidence type="ECO:0000313" key="5">
    <source>
        <dbReference type="EMBL" id="KAG8055806.1"/>
    </source>
</evidence>
<dbReference type="EMBL" id="JAAALK010000288">
    <property type="protein sequence ID" value="KAG8055806.1"/>
    <property type="molecule type" value="Genomic_DNA"/>
</dbReference>
<dbReference type="Pfam" id="PF05495">
    <property type="entry name" value="zf-CHY"/>
    <property type="match status" value="1"/>
</dbReference>
<keyword evidence="6" id="KW-1185">Reference proteome</keyword>
<feature type="region of interest" description="Disordered" evidence="2">
    <location>
        <begin position="487"/>
        <end position="510"/>
    </location>
</feature>
<dbReference type="OrthoDB" id="411372at2759"/>
<evidence type="ECO:0000259" key="3">
    <source>
        <dbReference type="PROSITE" id="PS51266"/>
    </source>
</evidence>
<feature type="compositionally biased region" description="Basic and acidic residues" evidence="2">
    <location>
        <begin position="764"/>
        <end position="774"/>
    </location>
</feature>
<dbReference type="GO" id="GO:0061630">
    <property type="term" value="F:ubiquitin protein ligase activity"/>
    <property type="evidence" value="ECO:0007669"/>
    <property type="project" value="TreeGrafter"/>
</dbReference>
<evidence type="ECO:0000259" key="4">
    <source>
        <dbReference type="PROSITE" id="PS51270"/>
    </source>
</evidence>
<feature type="region of interest" description="Disordered" evidence="2">
    <location>
        <begin position="749"/>
        <end position="774"/>
    </location>
</feature>
<comment type="caution">
    <text evidence="5">The sequence shown here is derived from an EMBL/GenBank/DDBJ whole genome shotgun (WGS) entry which is preliminary data.</text>
</comment>
<evidence type="ECO:0000256" key="1">
    <source>
        <dbReference type="PROSITE-ProRule" id="PRU00601"/>
    </source>
</evidence>
<name>A0A8J5SDY3_ZIZPA</name>
<dbReference type="Proteomes" id="UP000729402">
    <property type="component" value="Unassembled WGS sequence"/>
</dbReference>
<keyword evidence="1" id="KW-0479">Metal-binding</keyword>
<dbReference type="GO" id="GO:0005634">
    <property type="term" value="C:nucleus"/>
    <property type="evidence" value="ECO:0007669"/>
    <property type="project" value="TreeGrafter"/>
</dbReference>
<dbReference type="PROSITE" id="PS51270">
    <property type="entry name" value="ZF_CTCHY"/>
    <property type="match status" value="1"/>
</dbReference>
<proteinExistence type="predicted"/>
<dbReference type="CDD" id="cd12108">
    <property type="entry name" value="Hr-like"/>
    <property type="match status" value="3"/>
</dbReference>
<dbReference type="PROSITE" id="PS51266">
    <property type="entry name" value="ZF_CHY"/>
    <property type="match status" value="1"/>
</dbReference>
<dbReference type="InterPro" id="IPR017921">
    <property type="entry name" value="Znf_CTCHY"/>
</dbReference>
<dbReference type="GO" id="GO:0016567">
    <property type="term" value="P:protein ubiquitination"/>
    <property type="evidence" value="ECO:0007669"/>
    <property type="project" value="TreeGrafter"/>
</dbReference>
<evidence type="ECO:0000256" key="2">
    <source>
        <dbReference type="SAM" id="MobiDB-lite"/>
    </source>
</evidence>
<accession>A0A8J5SDY3</accession>